<dbReference type="EC" id="5.6.2.3" evidence="1"/>
<dbReference type="STRING" id="988480.A0A075AWB5"/>
<sequence>MIMLHATYQYKAGYGPFENGSVRDVCICNELFGGVLVRCGGHFRLIMPVVLKGSRHDIAAAILQHSYMWPQLYLLHLTSNNRALNNDFANYLIEIGRKTV</sequence>
<dbReference type="InterPro" id="IPR010285">
    <property type="entry name" value="DNA_helicase_pif1-like_DEAD"/>
</dbReference>
<name>A0A075AWB5_ROZAC</name>
<dbReference type="HOGENOM" id="CLU_2307647_0_0_1"/>
<keyword evidence="1" id="KW-0234">DNA repair</keyword>
<dbReference type="GO" id="GO:0006310">
    <property type="term" value="P:DNA recombination"/>
    <property type="evidence" value="ECO:0007669"/>
    <property type="project" value="UniProtKB-KW"/>
</dbReference>
<comment type="catalytic activity">
    <reaction evidence="1">
        <text>ATP + H2O = ADP + phosphate + H(+)</text>
        <dbReference type="Rhea" id="RHEA:13065"/>
        <dbReference type="ChEBI" id="CHEBI:15377"/>
        <dbReference type="ChEBI" id="CHEBI:15378"/>
        <dbReference type="ChEBI" id="CHEBI:30616"/>
        <dbReference type="ChEBI" id="CHEBI:43474"/>
        <dbReference type="ChEBI" id="CHEBI:456216"/>
        <dbReference type="EC" id="5.6.2.3"/>
    </reaction>
</comment>
<evidence type="ECO:0000256" key="1">
    <source>
        <dbReference type="RuleBase" id="RU363044"/>
    </source>
</evidence>
<dbReference type="Proteomes" id="UP000030755">
    <property type="component" value="Unassembled WGS sequence"/>
</dbReference>
<proteinExistence type="inferred from homology"/>
<dbReference type="EMBL" id="KE560941">
    <property type="protein sequence ID" value="EPZ34573.1"/>
    <property type="molecule type" value="Genomic_DNA"/>
</dbReference>
<dbReference type="GO" id="GO:0016887">
    <property type="term" value="F:ATP hydrolysis activity"/>
    <property type="evidence" value="ECO:0007669"/>
    <property type="project" value="RHEA"/>
</dbReference>
<evidence type="ECO:0000259" key="2">
    <source>
        <dbReference type="Pfam" id="PF05970"/>
    </source>
</evidence>
<comment type="cofactor">
    <cofactor evidence="1">
        <name>Mg(2+)</name>
        <dbReference type="ChEBI" id="CHEBI:18420"/>
    </cofactor>
</comment>
<evidence type="ECO:0000313" key="3">
    <source>
        <dbReference type="EMBL" id="EPZ34573.1"/>
    </source>
</evidence>
<dbReference type="AlphaFoldDB" id="A0A075AWB5"/>
<dbReference type="Pfam" id="PF05970">
    <property type="entry name" value="PIF1"/>
    <property type="match status" value="1"/>
</dbReference>
<dbReference type="GO" id="GO:0043139">
    <property type="term" value="F:5'-3' DNA helicase activity"/>
    <property type="evidence" value="ECO:0007669"/>
    <property type="project" value="UniProtKB-EC"/>
</dbReference>
<protein>
    <recommendedName>
        <fullName evidence="1">ATP-dependent DNA helicase</fullName>
        <ecNumber evidence="1">5.6.2.3</ecNumber>
    </recommendedName>
</protein>
<dbReference type="GO" id="GO:0005524">
    <property type="term" value="F:ATP binding"/>
    <property type="evidence" value="ECO:0007669"/>
    <property type="project" value="UniProtKB-KW"/>
</dbReference>
<keyword evidence="1" id="KW-0067">ATP-binding</keyword>
<evidence type="ECO:0000313" key="4">
    <source>
        <dbReference type="Proteomes" id="UP000030755"/>
    </source>
</evidence>
<feature type="domain" description="DNA helicase Pif1-like DEAD-box helicase" evidence="2">
    <location>
        <begin position="22"/>
        <end position="87"/>
    </location>
</feature>
<dbReference type="OrthoDB" id="272985at2759"/>
<keyword evidence="1" id="KW-0233">DNA recombination</keyword>
<keyword evidence="1" id="KW-0378">Hydrolase</keyword>
<accession>A0A075AWB5</accession>
<comment type="similarity">
    <text evidence="1">Belongs to the helicase family.</text>
</comment>
<keyword evidence="1" id="KW-0347">Helicase</keyword>
<keyword evidence="1" id="KW-0547">Nucleotide-binding</keyword>
<keyword evidence="1" id="KW-0227">DNA damage</keyword>
<organism evidence="3 4">
    <name type="scientific">Rozella allomycis (strain CSF55)</name>
    <dbReference type="NCBI Taxonomy" id="988480"/>
    <lineage>
        <taxon>Eukaryota</taxon>
        <taxon>Fungi</taxon>
        <taxon>Fungi incertae sedis</taxon>
        <taxon>Cryptomycota</taxon>
        <taxon>Cryptomycota incertae sedis</taxon>
        <taxon>Rozella</taxon>
    </lineage>
</organism>
<dbReference type="GO" id="GO:0006281">
    <property type="term" value="P:DNA repair"/>
    <property type="evidence" value="ECO:0007669"/>
    <property type="project" value="UniProtKB-KW"/>
</dbReference>
<reference evidence="3 4" key="1">
    <citation type="journal article" date="2013" name="Curr. Biol.">
        <title>Shared signatures of parasitism and phylogenomics unite Cryptomycota and microsporidia.</title>
        <authorList>
            <person name="James T.Y."/>
            <person name="Pelin A."/>
            <person name="Bonen L."/>
            <person name="Ahrendt S."/>
            <person name="Sain D."/>
            <person name="Corradi N."/>
            <person name="Stajich J.E."/>
        </authorList>
    </citation>
    <scope>NUCLEOTIDE SEQUENCE [LARGE SCALE GENOMIC DNA]</scope>
    <source>
        <strain evidence="3 4">CSF55</strain>
    </source>
</reference>
<gene>
    <name evidence="3" type="ORF">O9G_005718</name>
</gene>
<dbReference type="PANTHER" id="PTHR10492:SF57">
    <property type="entry name" value="ATP-DEPENDENT DNA HELICASE"/>
    <property type="match status" value="1"/>
</dbReference>
<dbReference type="PANTHER" id="PTHR10492">
    <property type="match status" value="1"/>
</dbReference>
<dbReference type="GO" id="GO:0000723">
    <property type="term" value="P:telomere maintenance"/>
    <property type="evidence" value="ECO:0007669"/>
    <property type="project" value="InterPro"/>
</dbReference>
<keyword evidence="4" id="KW-1185">Reference proteome</keyword>